<dbReference type="CDD" id="cd01949">
    <property type="entry name" value="GGDEF"/>
    <property type="match status" value="1"/>
</dbReference>
<reference evidence="6 7" key="1">
    <citation type="submission" date="2020-07" db="EMBL/GenBank/DDBJ databases">
        <authorList>
            <person name="Xu S."/>
            <person name="Li A."/>
        </authorList>
    </citation>
    <scope>NUCLEOTIDE SEQUENCE [LARGE SCALE GENOMIC DNA]</scope>
    <source>
        <strain evidence="6 7">SG-8</strain>
    </source>
</reference>
<dbReference type="PANTHER" id="PTHR45138:SF9">
    <property type="entry name" value="DIGUANYLATE CYCLASE DGCM-RELATED"/>
    <property type="match status" value="1"/>
</dbReference>
<dbReference type="EC" id="2.7.7.65" evidence="1"/>
<dbReference type="RefSeq" id="WP_182668387.1">
    <property type="nucleotide sequence ID" value="NZ_JACHTE010000002.1"/>
</dbReference>
<protein>
    <recommendedName>
        <fullName evidence="1">diguanylate cyclase</fullName>
        <ecNumber evidence="1">2.7.7.65</ecNumber>
    </recommendedName>
</protein>
<dbReference type="InterPro" id="IPR029787">
    <property type="entry name" value="Nucleotide_cyclase"/>
</dbReference>
<comment type="catalytic activity">
    <reaction evidence="2">
        <text>2 GTP = 3',3'-c-di-GMP + 2 diphosphate</text>
        <dbReference type="Rhea" id="RHEA:24898"/>
        <dbReference type="ChEBI" id="CHEBI:33019"/>
        <dbReference type="ChEBI" id="CHEBI:37565"/>
        <dbReference type="ChEBI" id="CHEBI:58805"/>
        <dbReference type="EC" id="2.7.7.65"/>
    </reaction>
</comment>
<keyword evidence="4" id="KW-0812">Transmembrane</keyword>
<dbReference type="InterPro" id="IPR000160">
    <property type="entry name" value="GGDEF_dom"/>
</dbReference>
<dbReference type="Proteomes" id="UP000552587">
    <property type="component" value="Unassembled WGS sequence"/>
</dbReference>
<dbReference type="PROSITE" id="PS50887">
    <property type="entry name" value="GGDEF"/>
    <property type="match status" value="1"/>
</dbReference>
<dbReference type="SMART" id="SM00267">
    <property type="entry name" value="GGDEF"/>
    <property type="match status" value="1"/>
</dbReference>
<keyword evidence="7" id="KW-1185">Reference proteome</keyword>
<evidence type="ECO:0000256" key="3">
    <source>
        <dbReference type="SAM" id="MobiDB-lite"/>
    </source>
</evidence>
<evidence type="ECO:0000313" key="7">
    <source>
        <dbReference type="Proteomes" id="UP000552587"/>
    </source>
</evidence>
<dbReference type="InterPro" id="IPR050469">
    <property type="entry name" value="Diguanylate_Cyclase"/>
</dbReference>
<feature type="transmembrane region" description="Helical" evidence="4">
    <location>
        <begin position="164"/>
        <end position="182"/>
    </location>
</feature>
<feature type="transmembrane region" description="Helical" evidence="4">
    <location>
        <begin position="139"/>
        <end position="158"/>
    </location>
</feature>
<evidence type="ECO:0000313" key="6">
    <source>
        <dbReference type="EMBL" id="MBB1087610.1"/>
    </source>
</evidence>
<dbReference type="InterPro" id="IPR043128">
    <property type="entry name" value="Rev_trsase/Diguanyl_cyclase"/>
</dbReference>
<keyword evidence="4" id="KW-1133">Transmembrane helix</keyword>
<dbReference type="EMBL" id="JACHTE010000002">
    <property type="protein sequence ID" value="MBB1087610.1"/>
    <property type="molecule type" value="Genomic_DNA"/>
</dbReference>
<accession>A0A7W3U2V3</accession>
<keyword evidence="4" id="KW-0472">Membrane</keyword>
<organism evidence="6 7">
    <name type="scientific">Marilutibacter penaei</name>
    <dbReference type="NCBI Taxonomy" id="2759900"/>
    <lineage>
        <taxon>Bacteria</taxon>
        <taxon>Pseudomonadati</taxon>
        <taxon>Pseudomonadota</taxon>
        <taxon>Gammaproteobacteria</taxon>
        <taxon>Lysobacterales</taxon>
        <taxon>Lysobacteraceae</taxon>
        <taxon>Marilutibacter</taxon>
    </lineage>
</organism>
<sequence>MKSLFSARGWAEDRLPEAEYLRFRRFAYAKMRTGLKVLMFSMPFLFAIGWARDVAVLGEAAQWTLLLRLALVLGLLALATLTWLSGFSRAAEVFGSFYALLFGTAIALTTAIEPIRLSLTHVPLMLMAVIFLPYSISRWAAAATAAGLVMPLLVLLWYLESPAALWAAYLLFFGMGCAIGLIQRRAQLKASLDVFLHRQRLLHRLHRDTLTDTINREGWETRAHRLHRIQRDMREPLSVIHFDLDHFKAVNEQVGETHGDAILAAASDAMKAHLRHGDLLARIGGKSFVILLPGSNAAAAMRVAERIRAAISGLRMGPAVSASAGVTQTRSNEPLKSATRRAEAAMREAKERGRDRVVLA</sequence>
<dbReference type="Gene3D" id="3.30.70.270">
    <property type="match status" value="1"/>
</dbReference>
<proteinExistence type="predicted"/>
<feature type="transmembrane region" description="Helical" evidence="4">
    <location>
        <begin position="33"/>
        <end position="51"/>
    </location>
</feature>
<dbReference type="PANTHER" id="PTHR45138">
    <property type="entry name" value="REGULATORY COMPONENTS OF SENSORY TRANSDUCTION SYSTEM"/>
    <property type="match status" value="1"/>
</dbReference>
<comment type="caution">
    <text evidence="6">The sequence shown here is derived from an EMBL/GenBank/DDBJ whole genome shotgun (WGS) entry which is preliminary data.</text>
</comment>
<dbReference type="SUPFAM" id="SSF55073">
    <property type="entry name" value="Nucleotide cyclase"/>
    <property type="match status" value="1"/>
</dbReference>
<evidence type="ECO:0000256" key="2">
    <source>
        <dbReference type="ARBA" id="ARBA00034247"/>
    </source>
</evidence>
<evidence type="ECO:0000259" key="5">
    <source>
        <dbReference type="PROSITE" id="PS50887"/>
    </source>
</evidence>
<feature type="compositionally biased region" description="Polar residues" evidence="3">
    <location>
        <begin position="324"/>
        <end position="334"/>
    </location>
</feature>
<feature type="transmembrane region" description="Helical" evidence="4">
    <location>
        <begin position="63"/>
        <end position="84"/>
    </location>
</feature>
<feature type="region of interest" description="Disordered" evidence="3">
    <location>
        <begin position="321"/>
        <end position="340"/>
    </location>
</feature>
<dbReference type="NCBIfam" id="TIGR00254">
    <property type="entry name" value="GGDEF"/>
    <property type="match status" value="1"/>
</dbReference>
<feature type="transmembrane region" description="Helical" evidence="4">
    <location>
        <begin position="91"/>
        <end position="109"/>
    </location>
</feature>
<evidence type="ECO:0000256" key="4">
    <source>
        <dbReference type="SAM" id="Phobius"/>
    </source>
</evidence>
<gene>
    <name evidence="6" type="ORF">H4F99_03805</name>
</gene>
<dbReference type="Pfam" id="PF00990">
    <property type="entry name" value="GGDEF"/>
    <property type="match status" value="1"/>
</dbReference>
<dbReference type="GO" id="GO:0052621">
    <property type="term" value="F:diguanylate cyclase activity"/>
    <property type="evidence" value="ECO:0007669"/>
    <property type="project" value="UniProtKB-EC"/>
</dbReference>
<feature type="domain" description="GGDEF" evidence="5">
    <location>
        <begin position="235"/>
        <end position="360"/>
    </location>
</feature>
<evidence type="ECO:0000256" key="1">
    <source>
        <dbReference type="ARBA" id="ARBA00012528"/>
    </source>
</evidence>
<dbReference type="AlphaFoldDB" id="A0A7W3U2V3"/>
<name>A0A7W3U2V3_9GAMM</name>